<evidence type="ECO:0000313" key="3">
    <source>
        <dbReference type="EMBL" id="UQX89507.1"/>
    </source>
</evidence>
<keyword evidence="1" id="KW-1133">Transmembrane helix</keyword>
<dbReference type="RefSeq" id="WP_249773403.1">
    <property type="nucleotide sequence ID" value="NZ_CP097332.1"/>
</dbReference>
<dbReference type="Pfam" id="PF07811">
    <property type="entry name" value="TadE"/>
    <property type="match status" value="1"/>
</dbReference>
<sequence>MSKRSKAPGISGVVRELARRRSYPASRTEAAPDAADRGAAVTEFVLVLVLLLTLLFAVLQLAAVLYIKSMAAAAAADGARYGANANVEPSAGPARANELLRTAVGAQTSSALTCSGGASVDRASGLATESVACHGKIRSLFVPAGAFVTIDTRAEALRESP</sequence>
<keyword evidence="1" id="KW-0472">Membrane</keyword>
<organism evidence="3 4">
    <name type="scientific">Jatrophihabitans telluris</name>
    <dbReference type="NCBI Taxonomy" id="2038343"/>
    <lineage>
        <taxon>Bacteria</taxon>
        <taxon>Bacillati</taxon>
        <taxon>Actinomycetota</taxon>
        <taxon>Actinomycetes</taxon>
        <taxon>Jatrophihabitantales</taxon>
        <taxon>Jatrophihabitantaceae</taxon>
        <taxon>Jatrophihabitans</taxon>
    </lineage>
</organism>
<feature type="domain" description="TadE-like" evidence="2">
    <location>
        <begin position="38"/>
        <end position="80"/>
    </location>
</feature>
<proteinExistence type="predicted"/>
<gene>
    <name evidence="3" type="ORF">M6D93_05735</name>
</gene>
<reference evidence="3" key="2">
    <citation type="submission" date="2022-05" db="EMBL/GenBank/DDBJ databases">
        <authorList>
            <person name="Kim J.-S."/>
            <person name="Lee K."/>
            <person name="Suh M."/>
            <person name="Eom M."/>
            <person name="Kim J.-S."/>
            <person name="Kim D.-S."/>
            <person name="Ko S.-H."/>
            <person name="Shin Y."/>
            <person name="Lee J.-S."/>
        </authorList>
    </citation>
    <scope>NUCLEOTIDE SEQUENCE</scope>
    <source>
        <strain evidence="3">N237</strain>
    </source>
</reference>
<accession>A0ABY4R1W2</accession>
<evidence type="ECO:0000259" key="2">
    <source>
        <dbReference type="Pfam" id="PF07811"/>
    </source>
</evidence>
<name>A0ABY4R1W2_9ACTN</name>
<dbReference type="InterPro" id="IPR012495">
    <property type="entry name" value="TadE-like_dom"/>
</dbReference>
<protein>
    <submittedName>
        <fullName evidence="3">Pilus assembly protein</fullName>
    </submittedName>
</protein>
<dbReference type="EMBL" id="CP097332">
    <property type="protein sequence ID" value="UQX89507.1"/>
    <property type="molecule type" value="Genomic_DNA"/>
</dbReference>
<reference evidence="3" key="1">
    <citation type="journal article" date="2018" name="Int. J. Syst. Evol. Microbiol.">
        <title>Jatrophihabitans telluris sp. nov., isolated from sediment soil of lava forest wetlands and the emended description of the genus Jatrophihabitans.</title>
        <authorList>
            <person name="Lee K.C."/>
            <person name="Suh M.K."/>
            <person name="Eom M.K."/>
            <person name="Kim K.K."/>
            <person name="Kim J.S."/>
            <person name="Kim D.S."/>
            <person name="Ko S.H."/>
            <person name="Shin Y.K."/>
            <person name="Lee J.S."/>
        </authorList>
    </citation>
    <scope>NUCLEOTIDE SEQUENCE</scope>
    <source>
        <strain evidence="3">N237</strain>
    </source>
</reference>
<feature type="transmembrane region" description="Helical" evidence="1">
    <location>
        <begin position="44"/>
        <end position="67"/>
    </location>
</feature>
<dbReference type="Proteomes" id="UP001056336">
    <property type="component" value="Chromosome"/>
</dbReference>
<keyword evidence="1" id="KW-0812">Transmembrane</keyword>
<keyword evidence="4" id="KW-1185">Reference proteome</keyword>
<evidence type="ECO:0000313" key="4">
    <source>
        <dbReference type="Proteomes" id="UP001056336"/>
    </source>
</evidence>
<evidence type="ECO:0000256" key="1">
    <source>
        <dbReference type="SAM" id="Phobius"/>
    </source>
</evidence>